<dbReference type="AlphaFoldDB" id="A0A318KTT3"/>
<proteinExistence type="predicted"/>
<name>A0A318KTT3_9NOCA</name>
<sequence>MQRNQFGSLCIECNQGVAANAGFIYDPGGRNRVACDHCVYMAYGRLKGLLRSVPPSNGS</sequence>
<dbReference type="Proteomes" id="UP000247569">
    <property type="component" value="Unassembled WGS sequence"/>
</dbReference>
<protein>
    <submittedName>
        <fullName evidence="1">Uncharacterized protein</fullName>
    </submittedName>
</protein>
<gene>
    <name evidence="1" type="ORF">DFR70_103672</name>
</gene>
<keyword evidence="2" id="KW-1185">Reference proteome</keyword>
<dbReference type="RefSeq" id="WP_040730662.1">
    <property type="nucleotide sequence ID" value="NZ_QJKF01000003.1"/>
</dbReference>
<reference evidence="1 2" key="1">
    <citation type="submission" date="2018-05" db="EMBL/GenBank/DDBJ databases">
        <title>Genomic Encyclopedia of Type Strains, Phase IV (KMG-IV): sequencing the most valuable type-strain genomes for metagenomic binning, comparative biology and taxonomic classification.</title>
        <authorList>
            <person name="Goeker M."/>
        </authorList>
    </citation>
    <scope>NUCLEOTIDE SEQUENCE [LARGE SCALE GENOMIC DNA]</scope>
    <source>
        <strain evidence="1 2">DSM 44704</strain>
    </source>
</reference>
<dbReference type="EMBL" id="QJKF01000003">
    <property type="protein sequence ID" value="PXX66917.1"/>
    <property type="molecule type" value="Genomic_DNA"/>
</dbReference>
<evidence type="ECO:0000313" key="1">
    <source>
        <dbReference type="EMBL" id="PXX66917.1"/>
    </source>
</evidence>
<accession>A0A318KTT3</accession>
<organism evidence="1 2">
    <name type="scientific">Nocardia tenerifensis</name>
    <dbReference type="NCBI Taxonomy" id="228006"/>
    <lineage>
        <taxon>Bacteria</taxon>
        <taxon>Bacillati</taxon>
        <taxon>Actinomycetota</taxon>
        <taxon>Actinomycetes</taxon>
        <taxon>Mycobacteriales</taxon>
        <taxon>Nocardiaceae</taxon>
        <taxon>Nocardia</taxon>
    </lineage>
</organism>
<evidence type="ECO:0000313" key="2">
    <source>
        <dbReference type="Proteomes" id="UP000247569"/>
    </source>
</evidence>
<comment type="caution">
    <text evidence="1">The sequence shown here is derived from an EMBL/GenBank/DDBJ whole genome shotgun (WGS) entry which is preliminary data.</text>
</comment>